<feature type="compositionally biased region" description="Basic and acidic residues" evidence="1">
    <location>
        <begin position="1"/>
        <end position="41"/>
    </location>
</feature>
<organism evidence="2 3">
    <name type="scientific">Vespula squamosa</name>
    <name type="common">Southern yellow jacket</name>
    <name type="synonym">Wasp</name>
    <dbReference type="NCBI Taxonomy" id="30214"/>
    <lineage>
        <taxon>Eukaryota</taxon>
        <taxon>Metazoa</taxon>
        <taxon>Ecdysozoa</taxon>
        <taxon>Arthropoda</taxon>
        <taxon>Hexapoda</taxon>
        <taxon>Insecta</taxon>
        <taxon>Pterygota</taxon>
        <taxon>Neoptera</taxon>
        <taxon>Endopterygota</taxon>
        <taxon>Hymenoptera</taxon>
        <taxon>Apocrita</taxon>
        <taxon>Aculeata</taxon>
        <taxon>Vespoidea</taxon>
        <taxon>Vespidae</taxon>
        <taxon>Vespinae</taxon>
        <taxon>Vespula</taxon>
    </lineage>
</organism>
<evidence type="ECO:0000313" key="2">
    <source>
        <dbReference type="EMBL" id="KAL2713336.1"/>
    </source>
</evidence>
<evidence type="ECO:0000256" key="1">
    <source>
        <dbReference type="SAM" id="MobiDB-lite"/>
    </source>
</evidence>
<protein>
    <submittedName>
        <fullName evidence="2">Uncharacterized protein</fullName>
    </submittedName>
</protein>
<feature type="region of interest" description="Disordered" evidence="1">
    <location>
        <begin position="1"/>
        <end position="48"/>
    </location>
</feature>
<keyword evidence="3" id="KW-1185">Reference proteome</keyword>
<evidence type="ECO:0000313" key="3">
    <source>
        <dbReference type="Proteomes" id="UP001607302"/>
    </source>
</evidence>
<dbReference type="Proteomes" id="UP001607302">
    <property type="component" value="Unassembled WGS sequence"/>
</dbReference>
<comment type="caution">
    <text evidence="2">The sequence shown here is derived from an EMBL/GenBank/DDBJ whole genome shotgun (WGS) entry which is preliminary data.</text>
</comment>
<dbReference type="EMBL" id="JAUDFV010000158">
    <property type="protein sequence ID" value="KAL2713336.1"/>
    <property type="molecule type" value="Genomic_DNA"/>
</dbReference>
<name>A0ABD1ZY96_VESSQ</name>
<proteinExistence type="predicted"/>
<dbReference type="AlphaFoldDB" id="A0ABD1ZY96"/>
<accession>A0ABD1ZY96</accession>
<sequence>MMRAKKKDERKKEINKERKKERKEGRTEERKKERKKERAEAAEEEDSTEGNIYEKGWVLRVSATRRNCTARYNLIYWLITEAEQGELRGT</sequence>
<reference evidence="2 3" key="1">
    <citation type="journal article" date="2024" name="Ann. Entomol. Soc. Am.">
        <title>Genomic analyses of the southern and eastern yellowjacket wasps (Hymenoptera: Vespidae) reveal evolutionary signatures of social life.</title>
        <authorList>
            <person name="Catto M.A."/>
            <person name="Caine P.B."/>
            <person name="Orr S.E."/>
            <person name="Hunt B.G."/>
            <person name="Goodisman M.A.D."/>
        </authorList>
    </citation>
    <scope>NUCLEOTIDE SEQUENCE [LARGE SCALE GENOMIC DNA]</scope>
    <source>
        <strain evidence="2">233</strain>
        <tissue evidence="2">Head and thorax</tissue>
    </source>
</reference>
<gene>
    <name evidence="2" type="ORF">V1478_017034</name>
</gene>